<feature type="transmembrane region" description="Helical" evidence="1">
    <location>
        <begin position="396"/>
        <end position="417"/>
    </location>
</feature>
<proteinExistence type="predicted"/>
<sequence>MGKRSVRVFLALVFALLLPGSPAWAGDGAPVSMEVSTVYGDMGKFGSHIPLVITFYGQSETPFNGTVNVKTLESTPDNSDEVYQYSFPVSVKLAETEKKEIYIPLGQKSSGIHVALCDQGGREVDSCSLSFDVSRDMGRLLIGGLAGEEEELSYFDGVHLEYGMVDSRLILLDQKALPSDARGLELLDILLINGFSTESLTEDQRTAILQWVERGGTLLLGTGQEAEKVLGGFSEDLGGVRIRGYEKKKVGLGVEYAQDSPEDAQVELMCAELSVPGGRVVMEGDDIPLLTVIRRGKGKMGFFSYDLGEIRGFAEKTPGYVAEILTKTLGQEAVSQLYYYSSYGRNDDYWSAQSLVSTGSVDRLPRIPLYMAVTAVYILAAGPGLYLYLKKKDLSRYYGISVVIASAAASAVIYLLGTGTRFTSEFYTLATVLDTSGDTVEETTFLDVRTPDSRPFSLRVPAEYSITPLTRSSQYEEQPVQAFDGKQAADVRIAREEDAAVLSASRSRAFDPRYFKLESRGERTFPGRIEGDLRLFEGKLSGYIRNGYDFPLTDSAVFFYGQVCPLGDLEPGEVRELKEEPVLNWPVNMTYLAAQWLVERDSAGKELDDEELLRNTDRRSLYGWYLDQTYGGAYVSGARFSALGPEQGLWEWVSPDGQAADGQVLYTQELEMTTEKGGSVWRSGLYNPQQVVSGNMGYGSDGLSLYGTEPVTVEYFLGTDLDVEKVAFTFISPEFFSGEDFYYIRPFEGEACFYNNETKNYDPVDLSGGGFTESVLAPYLSAENSLVVKYTAEEGDTSGVTSMLPVPVVTGRKR</sequence>
<gene>
    <name evidence="3" type="ORF">H8708_11425</name>
</gene>
<accession>A0ABR7NUN6</accession>
<keyword evidence="2" id="KW-0732">Signal</keyword>
<comment type="caution">
    <text evidence="3">The sequence shown here is derived from an EMBL/GenBank/DDBJ whole genome shotgun (WGS) entry which is preliminary data.</text>
</comment>
<name>A0ABR7NUN6_9FIRM</name>
<feature type="chain" id="PRO_5046736161" description="DUF4350 domain-containing protein" evidence="2">
    <location>
        <begin position="26"/>
        <end position="814"/>
    </location>
</feature>
<reference evidence="3 4" key="1">
    <citation type="submission" date="2020-08" db="EMBL/GenBank/DDBJ databases">
        <title>Genome public.</title>
        <authorList>
            <person name="Liu C."/>
            <person name="Sun Q."/>
        </authorList>
    </citation>
    <scope>NUCLEOTIDE SEQUENCE [LARGE SCALE GENOMIC DNA]</scope>
    <source>
        <strain evidence="3 4">BX10</strain>
    </source>
</reference>
<dbReference type="Gene3D" id="3.40.50.880">
    <property type="match status" value="1"/>
</dbReference>
<evidence type="ECO:0000256" key="1">
    <source>
        <dbReference type="SAM" id="Phobius"/>
    </source>
</evidence>
<dbReference type="SUPFAM" id="SSF52317">
    <property type="entry name" value="Class I glutamine amidotransferase-like"/>
    <property type="match status" value="1"/>
</dbReference>
<dbReference type="RefSeq" id="WP_022273027.1">
    <property type="nucleotide sequence ID" value="NZ_JACRTJ010000025.1"/>
</dbReference>
<feature type="transmembrane region" description="Helical" evidence="1">
    <location>
        <begin position="367"/>
        <end position="389"/>
    </location>
</feature>
<dbReference type="Proteomes" id="UP000647491">
    <property type="component" value="Unassembled WGS sequence"/>
</dbReference>
<protein>
    <recommendedName>
        <fullName evidence="5">DUF4350 domain-containing protein</fullName>
    </recommendedName>
</protein>
<feature type="signal peptide" evidence="2">
    <location>
        <begin position="1"/>
        <end position="25"/>
    </location>
</feature>
<keyword evidence="1" id="KW-0472">Membrane</keyword>
<organism evidence="3 4">
    <name type="scientific">Enterocloster hominis</name>
    <name type="common">ex Liu et al. 2021</name>
    <dbReference type="NCBI Taxonomy" id="2763663"/>
    <lineage>
        <taxon>Bacteria</taxon>
        <taxon>Bacillati</taxon>
        <taxon>Bacillota</taxon>
        <taxon>Clostridia</taxon>
        <taxon>Lachnospirales</taxon>
        <taxon>Lachnospiraceae</taxon>
        <taxon>Enterocloster</taxon>
    </lineage>
</organism>
<evidence type="ECO:0000313" key="4">
    <source>
        <dbReference type="Proteomes" id="UP000647491"/>
    </source>
</evidence>
<keyword evidence="1" id="KW-1133">Transmembrane helix</keyword>
<evidence type="ECO:0000256" key="2">
    <source>
        <dbReference type="SAM" id="SignalP"/>
    </source>
</evidence>
<keyword evidence="1" id="KW-0812">Transmembrane</keyword>
<evidence type="ECO:0000313" key="3">
    <source>
        <dbReference type="EMBL" id="MBC8599828.1"/>
    </source>
</evidence>
<dbReference type="EMBL" id="JACRTJ010000025">
    <property type="protein sequence ID" value="MBC8599828.1"/>
    <property type="molecule type" value="Genomic_DNA"/>
</dbReference>
<keyword evidence="4" id="KW-1185">Reference proteome</keyword>
<evidence type="ECO:0008006" key="5">
    <source>
        <dbReference type="Google" id="ProtNLM"/>
    </source>
</evidence>
<dbReference type="InterPro" id="IPR029062">
    <property type="entry name" value="Class_I_gatase-like"/>
</dbReference>